<keyword evidence="4" id="KW-1133">Transmembrane helix</keyword>
<evidence type="ECO:0000259" key="5">
    <source>
        <dbReference type="SMART" id="SM00563"/>
    </source>
</evidence>
<keyword evidence="7" id="KW-1185">Reference proteome</keyword>
<dbReference type="Proteomes" id="UP000606490">
    <property type="component" value="Unassembled WGS sequence"/>
</dbReference>
<dbReference type="SUPFAM" id="SSF69593">
    <property type="entry name" value="Glycerol-3-phosphate (1)-acyltransferase"/>
    <property type="match status" value="1"/>
</dbReference>
<proteinExistence type="predicted"/>
<accession>A0ABS1V216</accession>
<feature type="transmembrane region" description="Helical" evidence="4">
    <location>
        <begin position="7"/>
        <end position="29"/>
    </location>
</feature>
<dbReference type="InterPro" id="IPR002123">
    <property type="entry name" value="Plipid/glycerol_acylTrfase"/>
</dbReference>
<dbReference type="RefSeq" id="WP_202825468.1">
    <property type="nucleotide sequence ID" value="NZ_JAEUXJ010000003.1"/>
</dbReference>
<comment type="caution">
    <text evidence="6">The sequence shown here is derived from an EMBL/GenBank/DDBJ whole genome shotgun (WGS) entry which is preliminary data.</text>
</comment>
<dbReference type="PANTHER" id="PTHR10434:SF40">
    <property type="entry name" value="1-ACYL-SN-GLYCEROL-3-PHOSPHATE ACYLTRANSFERASE"/>
    <property type="match status" value="1"/>
</dbReference>
<evidence type="ECO:0000256" key="2">
    <source>
        <dbReference type="ARBA" id="ARBA00022679"/>
    </source>
</evidence>
<reference evidence="6 7" key="1">
    <citation type="submission" date="2021-01" db="EMBL/GenBank/DDBJ databases">
        <title>Belnapia mucosa sp. nov. and Belnapia arida sp. nov., isolated from the Tabernas Desert (Almeria, Spain).</title>
        <authorList>
            <person name="Molina-Menor E."/>
            <person name="Vidal-Verdu A."/>
            <person name="Calonge A."/>
            <person name="Satari L."/>
            <person name="Pereto Magraner J."/>
            <person name="Porcar Miralles M."/>
        </authorList>
    </citation>
    <scope>NUCLEOTIDE SEQUENCE [LARGE SCALE GENOMIC DNA]</scope>
    <source>
        <strain evidence="6 7">T6</strain>
    </source>
</reference>
<dbReference type="SMART" id="SM00563">
    <property type="entry name" value="PlsC"/>
    <property type="match status" value="1"/>
</dbReference>
<keyword evidence="4" id="KW-0812">Transmembrane</keyword>
<keyword evidence="2" id="KW-0808">Transferase</keyword>
<evidence type="ECO:0000256" key="4">
    <source>
        <dbReference type="SAM" id="Phobius"/>
    </source>
</evidence>
<dbReference type="Pfam" id="PF01553">
    <property type="entry name" value="Acyltransferase"/>
    <property type="match status" value="1"/>
</dbReference>
<dbReference type="GO" id="GO:0016746">
    <property type="term" value="F:acyltransferase activity"/>
    <property type="evidence" value="ECO:0007669"/>
    <property type="project" value="UniProtKB-KW"/>
</dbReference>
<dbReference type="CDD" id="cd07989">
    <property type="entry name" value="LPLAT_AGPAT-like"/>
    <property type="match status" value="1"/>
</dbReference>
<comment type="pathway">
    <text evidence="1">Lipid metabolism.</text>
</comment>
<feature type="domain" description="Phospholipid/glycerol acyltransferase" evidence="5">
    <location>
        <begin position="72"/>
        <end position="186"/>
    </location>
</feature>
<keyword evidence="4" id="KW-0472">Membrane</keyword>
<evidence type="ECO:0000256" key="1">
    <source>
        <dbReference type="ARBA" id="ARBA00005189"/>
    </source>
</evidence>
<dbReference type="PANTHER" id="PTHR10434">
    <property type="entry name" value="1-ACYL-SN-GLYCEROL-3-PHOSPHATE ACYLTRANSFERASE"/>
    <property type="match status" value="1"/>
</dbReference>
<evidence type="ECO:0000313" key="6">
    <source>
        <dbReference type="EMBL" id="MBL6455741.1"/>
    </source>
</evidence>
<sequence length="252" mass="27590">MIWLRSLLFNMAFFGISASIAVLATPLLLAPSRWTMPVIRFWAWTVVQELRFLCGIRLVVQGREYLPQTGPALIAAKHQSAFDTIIWLLLLPRCAYVLKRELLRIPFYGFLVAKAGMIPVDRSAGGVAMRQLLKAGRAAAEAGRQLVIFPEGTRTAPREKVPYQPGIAALAGATGLPVIPVATDSGVHWGRRAFRKRPGTITVSILPPLPAGLPRAVLMQQLETVIERESERLIGGRLVDNSVDECPQPAAP</sequence>
<protein>
    <submittedName>
        <fullName evidence="6">1-acyl-sn-glycerol-3-phosphate acyltransferase</fullName>
    </submittedName>
</protein>
<gene>
    <name evidence="6" type="ORF">JMJ55_10425</name>
</gene>
<name>A0ABS1V216_9PROT</name>
<organism evidence="6 7">
    <name type="scientific">Belnapia mucosa</name>
    <dbReference type="NCBI Taxonomy" id="2804532"/>
    <lineage>
        <taxon>Bacteria</taxon>
        <taxon>Pseudomonadati</taxon>
        <taxon>Pseudomonadota</taxon>
        <taxon>Alphaproteobacteria</taxon>
        <taxon>Acetobacterales</taxon>
        <taxon>Roseomonadaceae</taxon>
        <taxon>Belnapia</taxon>
    </lineage>
</organism>
<dbReference type="EMBL" id="JAEUXJ010000003">
    <property type="protein sequence ID" value="MBL6455741.1"/>
    <property type="molecule type" value="Genomic_DNA"/>
</dbReference>
<keyword evidence="3 6" id="KW-0012">Acyltransferase</keyword>
<evidence type="ECO:0000256" key="3">
    <source>
        <dbReference type="ARBA" id="ARBA00023315"/>
    </source>
</evidence>
<evidence type="ECO:0000313" key="7">
    <source>
        <dbReference type="Proteomes" id="UP000606490"/>
    </source>
</evidence>